<dbReference type="EMBL" id="AFRT01000684">
    <property type="protein sequence ID" value="ELU42930.1"/>
    <property type="molecule type" value="Genomic_DNA"/>
</dbReference>
<evidence type="ECO:0000256" key="1">
    <source>
        <dbReference type="SAM" id="MobiDB-lite"/>
    </source>
</evidence>
<reference evidence="2 3" key="1">
    <citation type="journal article" date="2013" name="Nat. Commun.">
        <title>The evolution and pathogenic mechanisms of the rice sheath blight pathogen.</title>
        <authorList>
            <person name="Zheng A."/>
            <person name="Lin R."/>
            <person name="Xu L."/>
            <person name="Qin P."/>
            <person name="Tang C."/>
            <person name="Ai P."/>
            <person name="Zhang D."/>
            <person name="Liu Y."/>
            <person name="Sun Z."/>
            <person name="Feng H."/>
            <person name="Wang Y."/>
            <person name="Chen Y."/>
            <person name="Liang X."/>
            <person name="Fu R."/>
            <person name="Li Q."/>
            <person name="Zhang J."/>
            <person name="Yu X."/>
            <person name="Xie Z."/>
            <person name="Ding L."/>
            <person name="Guan P."/>
            <person name="Tang J."/>
            <person name="Liang Y."/>
            <person name="Wang S."/>
            <person name="Deng Q."/>
            <person name="Li S."/>
            <person name="Zhu J."/>
            <person name="Wang L."/>
            <person name="Liu H."/>
            <person name="Li P."/>
        </authorList>
    </citation>
    <scope>NUCLEOTIDE SEQUENCE [LARGE SCALE GENOMIC DNA]</scope>
    <source>
        <strain evidence="3">AG-1 IA</strain>
    </source>
</reference>
<feature type="region of interest" description="Disordered" evidence="1">
    <location>
        <begin position="81"/>
        <end position="108"/>
    </location>
</feature>
<organism evidence="2 3">
    <name type="scientific">Thanatephorus cucumeris (strain AG1-IA)</name>
    <name type="common">Rice sheath blight fungus</name>
    <name type="synonym">Rhizoctonia solani</name>
    <dbReference type="NCBI Taxonomy" id="983506"/>
    <lineage>
        <taxon>Eukaryota</taxon>
        <taxon>Fungi</taxon>
        <taxon>Dikarya</taxon>
        <taxon>Basidiomycota</taxon>
        <taxon>Agaricomycotina</taxon>
        <taxon>Agaricomycetes</taxon>
        <taxon>Cantharellales</taxon>
        <taxon>Ceratobasidiaceae</taxon>
        <taxon>Rhizoctonia</taxon>
        <taxon>Rhizoctonia solani AG-1</taxon>
    </lineage>
</organism>
<accession>L8WY49</accession>
<evidence type="ECO:0000313" key="2">
    <source>
        <dbReference type="EMBL" id="ELU42930.1"/>
    </source>
</evidence>
<feature type="compositionally biased region" description="Polar residues" evidence="1">
    <location>
        <begin position="97"/>
        <end position="108"/>
    </location>
</feature>
<evidence type="ECO:0000313" key="3">
    <source>
        <dbReference type="Proteomes" id="UP000011668"/>
    </source>
</evidence>
<gene>
    <name evidence="2" type="ORF">AG1IA_03039</name>
</gene>
<keyword evidence="3" id="KW-1185">Reference proteome</keyword>
<proteinExistence type="predicted"/>
<dbReference type="Proteomes" id="UP000011668">
    <property type="component" value="Unassembled WGS sequence"/>
</dbReference>
<name>L8WY49_THACA</name>
<dbReference type="AlphaFoldDB" id="L8WY49"/>
<comment type="caution">
    <text evidence="2">The sequence shown here is derived from an EMBL/GenBank/DDBJ whole genome shotgun (WGS) entry which is preliminary data.</text>
</comment>
<protein>
    <submittedName>
        <fullName evidence="2">Uncharacterized protein</fullName>
    </submittedName>
</protein>
<sequence>MEGREPGREHKRLESICELHRSSLFPPGSGREKKIRMKNARSAWSSGARALFSGVVQVSSVYLNTDIQCYISTRIRMGIEEPKKRAKKQHQMRDNARQTSHRQLSYRV</sequence>
<dbReference type="HOGENOM" id="CLU_2198797_0_0_1"/>